<name>A0ABT5S993_9FLAO</name>
<feature type="transmembrane region" description="Helical" evidence="5">
    <location>
        <begin position="88"/>
        <end position="106"/>
    </location>
</feature>
<dbReference type="InterPro" id="IPR032808">
    <property type="entry name" value="DoxX"/>
</dbReference>
<proteinExistence type="predicted"/>
<accession>A0ABT5S993</accession>
<dbReference type="RefSeq" id="WP_265724713.1">
    <property type="nucleotide sequence ID" value="NZ_JAOSLC020000003.1"/>
</dbReference>
<evidence type="ECO:0000256" key="5">
    <source>
        <dbReference type="SAM" id="Phobius"/>
    </source>
</evidence>
<evidence type="ECO:0000256" key="2">
    <source>
        <dbReference type="ARBA" id="ARBA00022692"/>
    </source>
</evidence>
<evidence type="ECO:0000313" key="6">
    <source>
        <dbReference type="EMBL" id="MDD7914041.1"/>
    </source>
</evidence>
<keyword evidence="3 5" id="KW-1133">Transmembrane helix</keyword>
<evidence type="ECO:0000256" key="3">
    <source>
        <dbReference type="ARBA" id="ARBA00022989"/>
    </source>
</evidence>
<keyword evidence="4 5" id="KW-0472">Membrane</keyword>
<keyword evidence="2 5" id="KW-0812">Transmembrane</keyword>
<keyword evidence="7" id="KW-1185">Reference proteome</keyword>
<protein>
    <submittedName>
        <fullName evidence="6">DoxX family protein</fullName>
    </submittedName>
</protein>
<sequence>MFVLKIVLAVAFVVAGGFKIFRAKPMVDQFKEFGLPNFGVQLVGTLEVLGAIGLFVPSLSLYATIGLIILMIGAVFNHLKTKHPFKTLAPALILGILSSILLFLMIN</sequence>
<comment type="subcellular location">
    <subcellularLocation>
        <location evidence="1">Membrane</location>
        <topology evidence="1">Multi-pass membrane protein</topology>
    </subcellularLocation>
</comment>
<evidence type="ECO:0000313" key="7">
    <source>
        <dbReference type="Proteomes" id="UP001151478"/>
    </source>
</evidence>
<evidence type="ECO:0000256" key="1">
    <source>
        <dbReference type="ARBA" id="ARBA00004141"/>
    </source>
</evidence>
<gene>
    <name evidence="6" type="ORF">N5A56_006220</name>
</gene>
<reference evidence="6" key="1">
    <citation type="submission" date="2023-02" db="EMBL/GenBank/DDBJ databases">
        <title>Polaribacter ponticola sp. nov., isolated from seawater.</title>
        <authorList>
            <person name="Baek J.H."/>
            <person name="Kim J.M."/>
            <person name="Choi D.G."/>
            <person name="Jeon C.O."/>
        </authorList>
    </citation>
    <scope>NUCLEOTIDE SEQUENCE</scope>
    <source>
        <strain evidence="6">MSW5</strain>
    </source>
</reference>
<organism evidence="6 7">
    <name type="scientific">Polaribacter ponticola</name>
    <dbReference type="NCBI Taxonomy" id="2978475"/>
    <lineage>
        <taxon>Bacteria</taxon>
        <taxon>Pseudomonadati</taxon>
        <taxon>Bacteroidota</taxon>
        <taxon>Flavobacteriia</taxon>
        <taxon>Flavobacteriales</taxon>
        <taxon>Flavobacteriaceae</taxon>
    </lineage>
</organism>
<dbReference type="Pfam" id="PF13564">
    <property type="entry name" value="DoxX_2"/>
    <property type="match status" value="1"/>
</dbReference>
<evidence type="ECO:0000256" key="4">
    <source>
        <dbReference type="ARBA" id="ARBA00023136"/>
    </source>
</evidence>
<dbReference type="EMBL" id="JAOSLC020000003">
    <property type="protein sequence ID" value="MDD7914041.1"/>
    <property type="molecule type" value="Genomic_DNA"/>
</dbReference>
<dbReference type="Proteomes" id="UP001151478">
    <property type="component" value="Unassembled WGS sequence"/>
</dbReference>
<comment type="caution">
    <text evidence="6">The sequence shown here is derived from an EMBL/GenBank/DDBJ whole genome shotgun (WGS) entry which is preliminary data.</text>
</comment>
<feature type="transmembrane region" description="Helical" evidence="5">
    <location>
        <begin position="47"/>
        <end position="76"/>
    </location>
</feature>